<keyword evidence="2 5" id="KW-0812">Transmembrane</keyword>
<evidence type="ECO:0000256" key="4">
    <source>
        <dbReference type="ARBA" id="ARBA00023136"/>
    </source>
</evidence>
<evidence type="ECO:0000259" key="6">
    <source>
        <dbReference type="PROSITE" id="PS50850"/>
    </source>
</evidence>
<dbReference type="Proteomes" id="UP000292781">
    <property type="component" value="Unassembled WGS sequence"/>
</dbReference>
<feature type="transmembrane region" description="Helical" evidence="5">
    <location>
        <begin position="92"/>
        <end position="117"/>
    </location>
</feature>
<proteinExistence type="predicted"/>
<evidence type="ECO:0000256" key="5">
    <source>
        <dbReference type="SAM" id="Phobius"/>
    </source>
</evidence>
<sequence length="435" mass="46788">MSRIESLAPSGLTAKVVEKVGHYRWTICALLFFSTTINYMDRQVLGLLKPLLMKDLVWTETDFGDIVAAFSLMYALGYVGMGRFMDKVGVKIGLPIAVVGWSIFACLQGLMSTVLGFKVARGGLGLMEGGNFPASISTIREWFPAKERALATGLFNAGSNIGAVVTPIILPLIVALVGWQLAFIVVGALGFIWVVAWGILYEHPEQQKLLSAAELAYVRSDPIIAETKVPWLSLLTYRGTWAYLVGMLMSSPVWWFYLNWVPGYLNKQYGVNLMAAMAPLVTIYFLADVGSIGGGWISSHLIKGGMRTLRARRIAMFCMAGCVVPVALVSQVSNMWAAVLLISLAAAAHQGFAANLYTIVSDTIPANAVSSVVGIGGFAAGIAGMFVALAVGRILDATGGNYMVLFVGASVMYPTAVFIMHLILPKYARTEAGTE</sequence>
<evidence type="ECO:0000256" key="1">
    <source>
        <dbReference type="ARBA" id="ARBA00004141"/>
    </source>
</evidence>
<organism evidence="7 8">
    <name type="scientific">Siculibacillus lacustris</name>
    <dbReference type="NCBI Taxonomy" id="1549641"/>
    <lineage>
        <taxon>Bacteria</taxon>
        <taxon>Pseudomonadati</taxon>
        <taxon>Pseudomonadota</taxon>
        <taxon>Alphaproteobacteria</taxon>
        <taxon>Hyphomicrobiales</taxon>
        <taxon>Ancalomicrobiaceae</taxon>
        <taxon>Siculibacillus</taxon>
    </lineage>
</organism>
<gene>
    <name evidence="7" type="ORF">EYW49_11045</name>
</gene>
<keyword evidence="3 5" id="KW-1133">Transmembrane helix</keyword>
<dbReference type="OrthoDB" id="4474610at2"/>
<feature type="transmembrane region" description="Helical" evidence="5">
    <location>
        <begin position="61"/>
        <end position="80"/>
    </location>
</feature>
<feature type="transmembrane region" description="Helical" evidence="5">
    <location>
        <begin position="179"/>
        <end position="201"/>
    </location>
</feature>
<reference evidence="7 8" key="1">
    <citation type="submission" date="2019-02" db="EMBL/GenBank/DDBJ databases">
        <title>Siculibacillus lacustris gen. nov., sp. nov., a new rosette-forming bacterium isolated from a freshwater crater lake (Lake St. Ana, Romania).</title>
        <authorList>
            <person name="Felfoldi T."/>
            <person name="Marton Z."/>
            <person name="Szabo A."/>
            <person name="Mentes A."/>
            <person name="Boka K."/>
            <person name="Marialigeti K."/>
            <person name="Mathe I."/>
            <person name="Koncz M."/>
            <person name="Schumann P."/>
            <person name="Toth E."/>
        </authorList>
    </citation>
    <scope>NUCLEOTIDE SEQUENCE [LARGE SCALE GENOMIC DNA]</scope>
    <source>
        <strain evidence="7 8">SA-279</strain>
    </source>
</reference>
<dbReference type="GO" id="GO:0016020">
    <property type="term" value="C:membrane"/>
    <property type="evidence" value="ECO:0007669"/>
    <property type="project" value="UniProtKB-SubCell"/>
</dbReference>
<dbReference type="InterPro" id="IPR050382">
    <property type="entry name" value="MFS_Na/Anion_cotransporter"/>
</dbReference>
<dbReference type="PANTHER" id="PTHR11662">
    <property type="entry name" value="SOLUTE CARRIER FAMILY 17"/>
    <property type="match status" value="1"/>
</dbReference>
<feature type="transmembrane region" description="Helical" evidence="5">
    <location>
        <begin position="149"/>
        <end position="173"/>
    </location>
</feature>
<comment type="caution">
    <text evidence="7">The sequence shown here is derived from an EMBL/GenBank/DDBJ whole genome shotgun (WGS) entry which is preliminary data.</text>
</comment>
<dbReference type="PANTHER" id="PTHR11662:SF285">
    <property type="entry name" value="HEXURONATE TRANSPORTER"/>
    <property type="match status" value="1"/>
</dbReference>
<protein>
    <submittedName>
        <fullName evidence="7">MFS transporter</fullName>
    </submittedName>
</protein>
<evidence type="ECO:0000256" key="3">
    <source>
        <dbReference type="ARBA" id="ARBA00022989"/>
    </source>
</evidence>
<keyword evidence="4 5" id="KW-0472">Membrane</keyword>
<dbReference type="CDD" id="cd17319">
    <property type="entry name" value="MFS_ExuT_GudP_like"/>
    <property type="match status" value="1"/>
</dbReference>
<dbReference type="AlphaFoldDB" id="A0A4Q9VPH0"/>
<dbReference type="GO" id="GO:0015134">
    <property type="term" value="F:hexuronate transmembrane transporter activity"/>
    <property type="evidence" value="ECO:0007669"/>
    <property type="project" value="TreeGrafter"/>
</dbReference>
<comment type="subcellular location">
    <subcellularLocation>
        <location evidence="1">Membrane</location>
        <topology evidence="1">Multi-pass membrane protein</topology>
    </subcellularLocation>
</comment>
<keyword evidence="8" id="KW-1185">Reference proteome</keyword>
<evidence type="ECO:0000313" key="8">
    <source>
        <dbReference type="Proteomes" id="UP000292781"/>
    </source>
</evidence>
<feature type="domain" description="Major facilitator superfamily (MFS) profile" evidence="6">
    <location>
        <begin position="27"/>
        <end position="428"/>
    </location>
</feature>
<dbReference type="SUPFAM" id="SSF103473">
    <property type="entry name" value="MFS general substrate transporter"/>
    <property type="match status" value="1"/>
</dbReference>
<dbReference type="InterPro" id="IPR020846">
    <property type="entry name" value="MFS_dom"/>
</dbReference>
<feature type="transmembrane region" description="Helical" evidence="5">
    <location>
        <begin position="338"/>
        <end position="360"/>
    </location>
</feature>
<dbReference type="InterPro" id="IPR011701">
    <property type="entry name" value="MFS"/>
</dbReference>
<feature type="transmembrane region" description="Helical" evidence="5">
    <location>
        <begin position="240"/>
        <end position="257"/>
    </location>
</feature>
<dbReference type="Pfam" id="PF07690">
    <property type="entry name" value="MFS_1"/>
    <property type="match status" value="1"/>
</dbReference>
<dbReference type="InterPro" id="IPR036259">
    <property type="entry name" value="MFS_trans_sf"/>
</dbReference>
<dbReference type="InterPro" id="IPR000849">
    <property type="entry name" value="Sugar_P_transporter"/>
</dbReference>
<evidence type="ECO:0000313" key="7">
    <source>
        <dbReference type="EMBL" id="TBW37635.1"/>
    </source>
</evidence>
<feature type="transmembrane region" description="Helical" evidence="5">
    <location>
        <begin position="277"/>
        <end position="302"/>
    </location>
</feature>
<dbReference type="EMBL" id="SJFN01000014">
    <property type="protein sequence ID" value="TBW37635.1"/>
    <property type="molecule type" value="Genomic_DNA"/>
</dbReference>
<dbReference type="PROSITE" id="PS50850">
    <property type="entry name" value="MFS"/>
    <property type="match status" value="1"/>
</dbReference>
<dbReference type="Gene3D" id="1.20.1250.20">
    <property type="entry name" value="MFS general substrate transporter like domains"/>
    <property type="match status" value="2"/>
</dbReference>
<feature type="transmembrane region" description="Helical" evidence="5">
    <location>
        <begin position="372"/>
        <end position="395"/>
    </location>
</feature>
<feature type="transmembrane region" description="Helical" evidence="5">
    <location>
        <begin position="314"/>
        <end position="332"/>
    </location>
</feature>
<evidence type="ECO:0000256" key="2">
    <source>
        <dbReference type="ARBA" id="ARBA00022692"/>
    </source>
</evidence>
<feature type="transmembrane region" description="Helical" evidence="5">
    <location>
        <begin position="401"/>
        <end position="424"/>
    </location>
</feature>
<name>A0A4Q9VPH0_9HYPH</name>
<dbReference type="PIRSF" id="PIRSF002808">
    <property type="entry name" value="Hexose_phosphate_transp"/>
    <property type="match status" value="1"/>
</dbReference>
<dbReference type="RefSeq" id="WP_131309561.1">
    <property type="nucleotide sequence ID" value="NZ_SJFN01000014.1"/>
</dbReference>
<accession>A0A4Q9VPH0</accession>